<keyword evidence="5" id="KW-1185">Reference proteome</keyword>
<reference evidence="5" key="2">
    <citation type="submission" date="2015-03" db="EMBL/GenBank/DDBJ databases">
        <title>Genome sequence of Paenibacillus beijingensis strain DSM 24997T.</title>
        <authorList>
            <person name="Kwak Y."/>
            <person name="Shin J.-H."/>
        </authorList>
    </citation>
    <scope>NUCLEOTIDE SEQUENCE [LARGE SCALE GENOMIC DNA]</scope>
    <source>
        <strain evidence="5">DSM 24997</strain>
    </source>
</reference>
<dbReference type="RefSeq" id="WP_045671513.1">
    <property type="nucleotide sequence ID" value="NZ_CP011058.1"/>
</dbReference>
<dbReference type="PANTHER" id="PTHR30032">
    <property type="entry name" value="N-ACETYLMURAMOYL-L-ALANINE AMIDASE-RELATED"/>
    <property type="match status" value="1"/>
</dbReference>
<feature type="domain" description="Sporulation stage II protein D amidase enhancer LytB N-terminal" evidence="3">
    <location>
        <begin position="312"/>
        <end position="400"/>
    </location>
</feature>
<proteinExistence type="predicted"/>
<feature type="signal peptide" evidence="2">
    <location>
        <begin position="1"/>
        <end position="25"/>
    </location>
</feature>
<dbReference type="InterPro" id="IPR051922">
    <property type="entry name" value="Bact_Sporulation_Assoc"/>
</dbReference>
<dbReference type="EMBL" id="CP011058">
    <property type="protein sequence ID" value="AJY76085.1"/>
    <property type="molecule type" value="Genomic_DNA"/>
</dbReference>
<dbReference type="NCBIfam" id="TIGR02669">
    <property type="entry name" value="SpoIID_LytB"/>
    <property type="match status" value="1"/>
</dbReference>
<dbReference type="PANTHER" id="PTHR30032:SF4">
    <property type="entry name" value="AMIDASE ENHANCER"/>
    <property type="match status" value="1"/>
</dbReference>
<feature type="chain" id="PRO_5038441437" evidence="2">
    <location>
        <begin position="26"/>
        <end position="700"/>
    </location>
</feature>
<dbReference type="GO" id="GO:0030288">
    <property type="term" value="C:outer membrane-bounded periplasmic space"/>
    <property type="evidence" value="ECO:0007669"/>
    <property type="project" value="TreeGrafter"/>
</dbReference>
<dbReference type="KEGG" id="pbj:VN24_17865"/>
<feature type="region of interest" description="Disordered" evidence="1">
    <location>
        <begin position="541"/>
        <end position="562"/>
    </location>
</feature>
<evidence type="ECO:0000313" key="4">
    <source>
        <dbReference type="EMBL" id="AJY76085.1"/>
    </source>
</evidence>
<sequence length="700" mass="73320">MIKRGNFKWFAALIAAGLLALSAAAVNPSYGALPKLDNIRVALFLSFPGKYNLVTPAATLSSAGGLKIGFRNPDSTSQLVTVASGTNVRFALDDYKVKLIETPSFTNALAVFNAVKSASGSGYITSLGKNGTTVYQVTEGNYASAAEAAAASAKWSSNSSLKSLGAAIELAGPLHLESGTFSSQQEAEQAAQSFGDAGVDAFVALRQPPGENAARYSVMVGAASDQAGLDGVKLKAASAVGSDSLQAASADPYMLIRRDLTGTQKADSSIMQYMLPPTAAKVWVSPAGSEGLKLSERYNRTYRGNFEFSGMNGKLAVINELPFEQYLYSVVGAEMPGSWPAEALKAQAVAARTYALYQGTGFQIAQVVDTTLSQVYGGIGSEKTSTVKAVQATEGEVAVYNGALIESLFSSSSGGKTADATEIWNQGIAYLKSVDSPDDLSEKGLYRWYRIALPSGMTGYVREDVVEPTGRTNAAGAPIVRVKQDGTNIRTNPLIQDNVAPVGKASAGTEAAVLEETVQSNEMNWYRGPFSSDDLLASMKGKTSAPVSGPIQSLQITGRGPSGRVTEMRINGSVLPIKYPDSLRSALGGLPSTLFNVESTADMTMMGAGGEASVKTSRTSGAYVLGASGRAAAGEGNMFIMNGSGTIRPVTQEAAYRFTGNGSGHGLGLSQYGAKALADRGYDYQKILKYYYTDVTIVKD</sequence>
<name>A0A0D5NLP9_9BACL</name>
<gene>
    <name evidence="4" type="ORF">VN24_17865</name>
</gene>
<dbReference type="AlphaFoldDB" id="A0A0D5NLP9"/>
<dbReference type="InterPro" id="IPR013693">
    <property type="entry name" value="SpoIID/LytB_N"/>
</dbReference>
<keyword evidence="2" id="KW-0732">Signal</keyword>
<evidence type="ECO:0000256" key="1">
    <source>
        <dbReference type="SAM" id="MobiDB-lite"/>
    </source>
</evidence>
<evidence type="ECO:0000259" key="3">
    <source>
        <dbReference type="Pfam" id="PF08486"/>
    </source>
</evidence>
<accession>A0A0D5NLP9</accession>
<dbReference type="OrthoDB" id="9794671at2"/>
<dbReference type="Proteomes" id="UP000032633">
    <property type="component" value="Chromosome"/>
</dbReference>
<evidence type="ECO:0000256" key="2">
    <source>
        <dbReference type="SAM" id="SignalP"/>
    </source>
</evidence>
<dbReference type="Pfam" id="PF08486">
    <property type="entry name" value="SpoIID"/>
    <property type="match status" value="1"/>
</dbReference>
<organism evidence="4 5">
    <name type="scientific">Paenibacillus beijingensis</name>
    <dbReference type="NCBI Taxonomy" id="1126833"/>
    <lineage>
        <taxon>Bacteria</taxon>
        <taxon>Bacillati</taxon>
        <taxon>Bacillota</taxon>
        <taxon>Bacilli</taxon>
        <taxon>Bacillales</taxon>
        <taxon>Paenibacillaceae</taxon>
        <taxon>Paenibacillus</taxon>
    </lineage>
</organism>
<protein>
    <submittedName>
        <fullName evidence="4">Stage II sporulation protein SpoIID</fullName>
    </submittedName>
</protein>
<dbReference type="HOGENOM" id="CLU_021203_3_0_9"/>
<dbReference type="GO" id="GO:0030435">
    <property type="term" value="P:sporulation resulting in formation of a cellular spore"/>
    <property type="evidence" value="ECO:0007669"/>
    <property type="project" value="InterPro"/>
</dbReference>
<dbReference type="InterPro" id="IPR013486">
    <property type="entry name" value="SpoIID/LytB"/>
</dbReference>
<evidence type="ECO:0000313" key="5">
    <source>
        <dbReference type="Proteomes" id="UP000032633"/>
    </source>
</evidence>
<dbReference type="PATRIC" id="fig|1126833.4.peg.3925"/>
<dbReference type="STRING" id="1126833.VN24_17865"/>
<reference evidence="4 5" key="1">
    <citation type="journal article" date="2015" name="J. Biotechnol.">
        <title>Complete genome sequence of Paenibacillus beijingensis 7188(T) (=DSM 24997(T)), a novel rhizobacterium from jujube garden soil.</title>
        <authorList>
            <person name="Kwak Y."/>
            <person name="Shin J.H."/>
        </authorList>
    </citation>
    <scope>NUCLEOTIDE SEQUENCE [LARGE SCALE GENOMIC DNA]</scope>
    <source>
        <strain evidence="4 5">DSM 24997</strain>
    </source>
</reference>